<sequence>MASKYSDYDHILGKNAIDLSPGAISSLRTQIDAEIKELNNRLQYLLAVRNCLAPVHRLPHEILSKIFDLVRVGEDGRVLVKRILPASWVSQHWRDVALGNPFLWDHIDRSNCRWAIWCLIRSKNAPLFVYISYEFTRTISTTTMDTLLRELPRIQELKMGGKDSEEGGRSWGLSHLNHTEYEAPKFTSLASSTFTLLQTLRLTAHNTGDRFSSLEMPYLAHLKITSSEFTWNEFMLPSLKTLSIDHPRSTISPTNLLQLLSRMPLLEEITLIRALSEDSEFSTEFLSIHCPRLRLITLFEYQANILVELARNITIPPDASLTMSTEISGNRVEEGLRLFFPIARQRFTSLSLDAVDISKSHDKFSLGFGQREIDGVRGNTIIQATRQSEQAYNLNNLVQVIRNFPLGGVGFLRLAGYWNLLGSGSFDDFSRLLGMMPNVEELLLEDYAGLDLLRYLSNSPTTSLHPSLRMITFRNIYDAFTHYALTNAQIEGLVAWRKGTSIEMILKDPDPRLKDGRFKRLIEAAFDEVYY</sequence>
<dbReference type="Proteomes" id="UP000308600">
    <property type="component" value="Unassembled WGS sequence"/>
</dbReference>
<evidence type="ECO:0000313" key="1">
    <source>
        <dbReference type="EMBL" id="TFK66678.1"/>
    </source>
</evidence>
<proteinExistence type="predicted"/>
<protein>
    <submittedName>
        <fullName evidence="1">Uncharacterized protein</fullName>
    </submittedName>
</protein>
<evidence type="ECO:0000313" key="2">
    <source>
        <dbReference type="Proteomes" id="UP000308600"/>
    </source>
</evidence>
<dbReference type="EMBL" id="ML208397">
    <property type="protein sequence ID" value="TFK66678.1"/>
    <property type="molecule type" value="Genomic_DNA"/>
</dbReference>
<reference evidence="1 2" key="1">
    <citation type="journal article" date="2019" name="Nat. Ecol. Evol.">
        <title>Megaphylogeny resolves global patterns of mushroom evolution.</title>
        <authorList>
            <person name="Varga T."/>
            <person name="Krizsan K."/>
            <person name="Foldi C."/>
            <person name="Dima B."/>
            <person name="Sanchez-Garcia M."/>
            <person name="Sanchez-Ramirez S."/>
            <person name="Szollosi G.J."/>
            <person name="Szarkandi J.G."/>
            <person name="Papp V."/>
            <person name="Albert L."/>
            <person name="Andreopoulos W."/>
            <person name="Angelini C."/>
            <person name="Antonin V."/>
            <person name="Barry K.W."/>
            <person name="Bougher N.L."/>
            <person name="Buchanan P."/>
            <person name="Buyck B."/>
            <person name="Bense V."/>
            <person name="Catcheside P."/>
            <person name="Chovatia M."/>
            <person name="Cooper J."/>
            <person name="Damon W."/>
            <person name="Desjardin D."/>
            <person name="Finy P."/>
            <person name="Geml J."/>
            <person name="Haridas S."/>
            <person name="Hughes K."/>
            <person name="Justo A."/>
            <person name="Karasinski D."/>
            <person name="Kautmanova I."/>
            <person name="Kiss B."/>
            <person name="Kocsube S."/>
            <person name="Kotiranta H."/>
            <person name="LaButti K.M."/>
            <person name="Lechner B.E."/>
            <person name="Liimatainen K."/>
            <person name="Lipzen A."/>
            <person name="Lukacs Z."/>
            <person name="Mihaltcheva S."/>
            <person name="Morgado L.N."/>
            <person name="Niskanen T."/>
            <person name="Noordeloos M.E."/>
            <person name="Ohm R.A."/>
            <person name="Ortiz-Santana B."/>
            <person name="Ovrebo C."/>
            <person name="Racz N."/>
            <person name="Riley R."/>
            <person name="Savchenko A."/>
            <person name="Shiryaev A."/>
            <person name="Soop K."/>
            <person name="Spirin V."/>
            <person name="Szebenyi C."/>
            <person name="Tomsovsky M."/>
            <person name="Tulloss R.E."/>
            <person name="Uehling J."/>
            <person name="Grigoriev I.V."/>
            <person name="Vagvolgyi C."/>
            <person name="Papp T."/>
            <person name="Martin F.M."/>
            <person name="Miettinen O."/>
            <person name="Hibbett D.S."/>
            <person name="Nagy L.G."/>
        </authorList>
    </citation>
    <scope>NUCLEOTIDE SEQUENCE [LARGE SCALE GENOMIC DNA]</scope>
    <source>
        <strain evidence="1 2">NL-1719</strain>
    </source>
</reference>
<keyword evidence="2" id="KW-1185">Reference proteome</keyword>
<accession>A0ACD3AL71</accession>
<gene>
    <name evidence="1" type="ORF">BDN72DRAFT_843918</name>
</gene>
<organism evidence="1 2">
    <name type="scientific">Pluteus cervinus</name>
    <dbReference type="NCBI Taxonomy" id="181527"/>
    <lineage>
        <taxon>Eukaryota</taxon>
        <taxon>Fungi</taxon>
        <taxon>Dikarya</taxon>
        <taxon>Basidiomycota</taxon>
        <taxon>Agaricomycotina</taxon>
        <taxon>Agaricomycetes</taxon>
        <taxon>Agaricomycetidae</taxon>
        <taxon>Agaricales</taxon>
        <taxon>Pluteineae</taxon>
        <taxon>Pluteaceae</taxon>
        <taxon>Pluteus</taxon>
    </lineage>
</organism>
<name>A0ACD3AL71_9AGAR</name>